<dbReference type="PANTHER" id="PTHR35868">
    <property type="entry name" value="DUF2804 DOMAIN-CONTAINING PROTEIN-RELATED"/>
    <property type="match status" value="1"/>
</dbReference>
<proteinExistence type="predicted"/>
<evidence type="ECO:0008006" key="3">
    <source>
        <dbReference type="Google" id="ProtNLM"/>
    </source>
</evidence>
<keyword evidence="2" id="KW-1185">Reference proteome</keyword>
<dbReference type="PANTHER" id="PTHR35868:SF3">
    <property type="entry name" value="DUF2804 DOMAIN-CONTAINING PROTEIN"/>
    <property type="match status" value="1"/>
</dbReference>
<dbReference type="AlphaFoldDB" id="A0A1T5D9I0"/>
<dbReference type="RefSeq" id="WP_176141587.1">
    <property type="nucleotide sequence ID" value="NZ_FUYP01000013.1"/>
</dbReference>
<evidence type="ECO:0000313" key="1">
    <source>
        <dbReference type="EMBL" id="SKB68257.1"/>
    </source>
</evidence>
<dbReference type="Proteomes" id="UP000190044">
    <property type="component" value="Unassembled WGS sequence"/>
</dbReference>
<reference evidence="2" key="1">
    <citation type="submission" date="2017-02" db="EMBL/GenBank/DDBJ databases">
        <authorList>
            <person name="Varghese N."/>
            <person name="Submissions S."/>
        </authorList>
    </citation>
    <scope>NUCLEOTIDE SEQUENCE [LARGE SCALE GENOMIC DNA]</scope>
    <source>
        <strain evidence="2">R11H</strain>
    </source>
</reference>
<name>A0A1T5D9I0_9SPHN</name>
<dbReference type="EMBL" id="FUYP01000013">
    <property type="protein sequence ID" value="SKB68257.1"/>
    <property type="molecule type" value="Genomic_DNA"/>
</dbReference>
<organism evidence="1 2">
    <name type="scientific">Sphingopyxis flava</name>
    <dbReference type="NCBI Taxonomy" id="1507287"/>
    <lineage>
        <taxon>Bacteria</taxon>
        <taxon>Pseudomonadati</taxon>
        <taxon>Pseudomonadota</taxon>
        <taxon>Alphaproteobacteria</taxon>
        <taxon>Sphingomonadales</taxon>
        <taxon>Sphingomonadaceae</taxon>
        <taxon>Sphingopyxis</taxon>
    </lineage>
</organism>
<dbReference type="Pfam" id="PF10974">
    <property type="entry name" value="DUF2804"/>
    <property type="match status" value="1"/>
</dbReference>
<protein>
    <recommendedName>
        <fullName evidence="3">DUF2804 domain-containing protein</fullName>
    </recommendedName>
</protein>
<dbReference type="InterPro" id="IPR021243">
    <property type="entry name" value="DUF2804"/>
</dbReference>
<evidence type="ECO:0000313" key="2">
    <source>
        <dbReference type="Proteomes" id="UP000190044"/>
    </source>
</evidence>
<sequence>MAQHVMGEGPLHDAAGHLIDPGYATREVRRYDRSLIAAHPARIKEWDYYCVLNADFGLALTVADNGYIGYLGVSWMDLRGRSFVNDGALIAEPMGRMALPASADAGDIVQAQDGLELAFRHEPGGRRLTVRAPGFDGGRGLSGEIRLDQPPMERMVIATPFADDPHAFYYNQKINCMPARGGVRIGSQVHDFTPETSFGVLDWGRGVWTYDNVWYWGSASGLVEARPFGFNIGYGFGETSAASENMLFVDGRAHKLDQIAFHMPSGAPDSDRWHFTSNDGRFEMHFVPAVNRWAKVEAGMVKTEQDQVFGYFSGQVILDDGALLAVRGLPGFAEKVWNRW</sequence>
<accession>A0A1T5D9I0</accession>
<gene>
    <name evidence="1" type="ORF">SAMN06295937_101388</name>
</gene>